<dbReference type="PANTHER" id="PTHR38657">
    <property type="entry name" value="SLR1343 PROTEIN"/>
    <property type="match status" value="1"/>
</dbReference>
<protein>
    <submittedName>
        <fullName evidence="1">Cryptochrome/photolyase family protein</fullName>
    </submittedName>
</protein>
<keyword evidence="2" id="KW-1185">Reference proteome</keyword>
<dbReference type="PANTHER" id="PTHR38657:SF1">
    <property type="entry name" value="SLR1343 PROTEIN"/>
    <property type="match status" value="1"/>
</dbReference>
<dbReference type="Gene3D" id="1.10.579.10">
    <property type="entry name" value="DNA Cyclobutane Dipyrimidine Photolyase, subunit A, domain 3"/>
    <property type="match status" value="1"/>
</dbReference>
<dbReference type="InterPro" id="IPR036134">
    <property type="entry name" value="Crypto/Photolyase_FAD-like_sf"/>
</dbReference>
<evidence type="ECO:0000313" key="1">
    <source>
        <dbReference type="EMBL" id="TDD98312.1"/>
    </source>
</evidence>
<dbReference type="Proteomes" id="UP000295479">
    <property type="component" value="Unassembled WGS sequence"/>
</dbReference>
<dbReference type="InterPro" id="IPR052551">
    <property type="entry name" value="UV-DNA_repair_photolyase"/>
</dbReference>
<dbReference type="InterPro" id="IPR007357">
    <property type="entry name" value="PhrB-like"/>
</dbReference>
<accession>A0A4R5CLG0</accession>
<dbReference type="Pfam" id="PF04244">
    <property type="entry name" value="DPRP"/>
    <property type="match status" value="1"/>
</dbReference>
<dbReference type="AlphaFoldDB" id="A0A4R5CLG0"/>
<reference evidence="1 2" key="1">
    <citation type="submission" date="2019-03" db="EMBL/GenBank/DDBJ databases">
        <title>Flavobacterium AR-3-4 sp. nov. isolated from arctic soil.</title>
        <authorList>
            <person name="Chaudhary D.K."/>
        </authorList>
    </citation>
    <scope>NUCLEOTIDE SEQUENCE [LARGE SCALE GENOMIC DNA]</scope>
    <source>
        <strain evidence="1 2">AR-3-4</strain>
    </source>
</reference>
<dbReference type="GO" id="GO:0016829">
    <property type="term" value="F:lyase activity"/>
    <property type="evidence" value="ECO:0007669"/>
    <property type="project" value="UniProtKB-KW"/>
</dbReference>
<sequence length="518" mass="61137">MVRKTKQMKKTIRLILGDQLNINHSWYQTVEYSVTYVMMEIRSETDYATHHIQKIAGFFAAMQEFANELRKQKHQVIYFQLNDENNLQSFDKNFQFLIKKEKFTHFDYQLPDEYRLDELLKNFCNSLSITTSVTDSEHFMSSRSELGDFFEGKKIFLMESFYHMMRKKHNVLMQGDKPLTGKWNYDGENRKKLPKDHKPTPPLVFNNDVSEIVAEINKANIKTIGNVDAKNFVWPVNRTQSLELLEFFATECLALFGSYQDAMTPNEWSLYHARLSFSMNCKLISPLEVINRAIQERENRPDEIEYNQLEGFVRQIIGWREYMRGIYWNKMPDYARMNYFKHENKLPDWFWTGKTKMNCLKDAINQSLNYGYAHHIQRLMITGNFALLSGIHPDEVDAWYLGIYIDAIEWVEITNTRGMSQFADGGIVGTKPYVSSASYIDKMSHYCGSCYYKKALKTGDKACPFNSLYWNFYDKNEDKLGKNPRIGMMYNVWRKMQPEAKAELLQQADYYLKNINDL</sequence>
<dbReference type="InterPro" id="IPR014729">
    <property type="entry name" value="Rossmann-like_a/b/a_fold"/>
</dbReference>
<dbReference type="SUPFAM" id="SSF48173">
    <property type="entry name" value="Cryptochrome/photolyase FAD-binding domain"/>
    <property type="match status" value="1"/>
</dbReference>
<gene>
    <name evidence="1" type="ORF">E0F76_03980</name>
</gene>
<proteinExistence type="predicted"/>
<dbReference type="OrthoDB" id="5288100at2"/>
<name>A0A4R5CLG0_9FLAO</name>
<evidence type="ECO:0000313" key="2">
    <source>
        <dbReference type="Proteomes" id="UP000295479"/>
    </source>
</evidence>
<dbReference type="Gene3D" id="1.10.10.1710">
    <property type="entry name" value="Deoxyribodipyrimidine photolyase-related"/>
    <property type="match status" value="1"/>
</dbReference>
<comment type="caution">
    <text evidence="1">The sequence shown here is derived from an EMBL/GenBank/DDBJ whole genome shotgun (WGS) entry which is preliminary data.</text>
</comment>
<dbReference type="Gene3D" id="1.25.40.80">
    <property type="match status" value="1"/>
</dbReference>
<dbReference type="Gene3D" id="3.40.50.620">
    <property type="entry name" value="HUPs"/>
    <property type="match status" value="1"/>
</dbReference>
<dbReference type="EMBL" id="SMFK01000002">
    <property type="protein sequence ID" value="TDD98312.1"/>
    <property type="molecule type" value="Genomic_DNA"/>
</dbReference>
<keyword evidence="1" id="KW-0456">Lyase</keyword>
<organism evidence="1 2">
    <name type="scientific">Flavobacterium cellulosilyticum</name>
    <dbReference type="NCBI Taxonomy" id="2541731"/>
    <lineage>
        <taxon>Bacteria</taxon>
        <taxon>Pseudomonadati</taxon>
        <taxon>Bacteroidota</taxon>
        <taxon>Flavobacteriia</taxon>
        <taxon>Flavobacteriales</taxon>
        <taxon>Flavobacteriaceae</taxon>
        <taxon>Flavobacterium</taxon>
    </lineage>
</organism>